<sequence length="245" mass="25733">MMHATNGRLLGQRVIVLGASSGIGLAVAREALREQAEVLVVSSQISRVEKALEYLGNKAQGCALDLHDERAIERFFATAGEFDHLVYTAGDALTTGALTGFDLTAARSVFDLRYWGALAAAKYGARHIRPGGSITFTTGIASARPQTGWSLMSSVCGAVEALTRALAVELAPLRVNAVSPGVLATNLWADMPQAQREQLFADVSEALLVGRVGSAEDVAAAYLFLMSSGYATGQIHVVDGGALLI</sequence>
<comment type="caution">
    <text evidence="3">The sequence shown here is derived from an EMBL/GenBank/DDBJ whole genome shotgun (WGS) entry which is preliminary data.</text>
</comment>
<keyword evidence="2" id="KW-0560">Oxidoreductase</keyword>
<dbReference type="InterPro" id="IPR002347">
    <property type="entry name" value="SDR_fam"/>
</dbReference>
<dbReference type="InterPro" id="IPR051122">
    <property type="entry name" value="SDR_DHRS6-like"/>
</dbReference>
<proteinExistence type="inferred from homology"/>
<dbReference type="SUPFAM" id="SSF51735">
    <property type="entry name" value="NAD(P)-binding Rossmann-fold domains"/>
    <property type="match status" value="1"/>
</dbReference>
<dbReference type="PRINTS" id="PR00081">
    <property type="entry name" value="GDHRDH"/>
</dbReference>
<accession>A0ABT1GJ23</accession>
<dbReference type="EMBL" id="JALJZU010000005">
    <property type="protein sequence ID" value="MCP2008971.1"/>
    <property type="molecule type" value="Genomic_DNA"/>
</dbReference>
<evidence type="ECO:0000313" key="4">
    <source>
        <dbReference type="Proteomes" id="UP001162889"/>
    </source>
</evidence>
<reference evidence="3" key="1">
    <citation type="submission" date="2022-03" db="EMBL/GenBank/DDBJ databases">
        <title>Genome Encyclopedia of Bacteria and Archaea VI: Functional Genomics of Type Strains.</title>
        <authorList>
            <person name="Whitman W."/>
        </authorList>
    </citation>
    <scope>NUCLEOTIDE SEQUENCE</scope>
    <source>
        <strain evidence="3">HSC-15S17</strain>
    </source>
</reference>
<dbReference type="RefSeq" id="WP_229225009.1">
    <property type="nucleotide sequence ID" value="NZ_JAHTGR010000012.1"/>
</dbReference>
<comment type="similarity">
    <text evidence="1">Belongs to the short-chain dehydrogenases/reductases (SDR) family.</text>
</comment>
<dbReference type="Pfam" id="PF13561">
    <property type="entry name" value="adh_short_C2"/>
    <property type="match status" value="1"/>
</dbReference>
<dbReference type="Gene3D" id="3.40.50.720">
    <property type="entry name" value="NAD(P)-binding Rossmann-like Domain"/>
    <property type="match status" value="1"/>
</dbReference>
<evidence type="ECO:0000256" key="2">
    <source>
        <dbReference type="ARBA" id="ARBA00023002"/>
    </source>
</evidence>
<organism evidence="3 4">
    <name type="scientific">Duganella violaceipulchra</name>
    <dbReference type="NCBI Taxonomy" id="2849652"/>
    <lineage>
        <taxon>Bacteria</taxon>
        <taxon>Pseudomonadati</taxon>
        <taxon>Pseudomonadota</taxon>
        <taxon>Betaproteobacteria</taxon>
        <taxon>Burkholderiales</taxon>
        <taxon>Oxalobacteraceae</taxon>
        <taxon>Telluria group</taxon>
        <taxon>Duganella</taxon>
    </lineage>
</organism>
<dbReference type="Proteomes" id="UP001162889">
    <property type="component" value="Unassembled WGS sequence"/>
</dbReference>
<evidence type="ECO:0000256" key="1">
    <source>
        <dbReference type="ARBA" id="ARBA00006484"/>
    </source>
</evidence>
<dbReference type="PANTHER" id="PTHR43477">
    <property type="entry name" value="DIHYDROANTICAPSIN 7-DEHYDROGENASE"/>
    <property type="match status" value="1"/>
</dbReference>
<dbReference type="PANTHER" id="PTHR43477:SF1">
    <property type="entry name" value="DIHYDROANTICAPSIN 7-DEHYDROGENASE"/>
    <property type="match status" value="1"/>
</dbReference>
<evidence type="ECO:0000313" key="3">
    <source>
        <dbReference type="EMBL" id="MCP2008971.1"/>
    </source>
</evidence>
<name>A0ABT1GJ23_9BURK</name>
<dbReference type="InterPro" id="IPR036291">
    <property type="entry name" value="NAD(P)-bd_dom_sf"/>
</dbReference>
<protein>
    <submittedName>
        <fullName evidence="3">NAD(P)-dependent dehydrogenase (Short-subunit alcohol dehydrogenase family)</fullName>
    </submittedName>
</protein>
<gene>
    <name evidence="3" type="ORF">L1274_002684</name>
</gene>
<dbReference type="CDD" id="cd11731">
    <property type="entry name" value="Lin1944_like_SDR_c"/>
    <property type="match status" value="1"/>
</dbReference>
<keyword evidence="4" id="KW-1185">Reference proteome</keyword>